<accession>A0A2P2QZ66</accession>
<sequence>MLKRTQIKQNNQHNCSTSQDTQHLFSTSL</sequence>
<evidence type="ECO:0000256" key="1">
    <source>
        <dbReference type="SAM" id="MobiDB-lite"/>
    </source>
</evidence>
<reference evidence="2" key="1">
    <citation type="submission" date="2018-02" db="EMBL/GenBank/DDBJ databases">
        <title>Rhizophora mucronata_Transcriptome.</title>
        <authorList>
            <person name="Meera S.P."/>
            <person name="Sreeshan A."/>
            <person name="Augustine A."/>
        </authorList>
    </citation>
    <scope>NUCLEOTIDE SEQUENCE</scope>
    <source>
        <tissue evidence="2">Leaf</tissue>
    </source>
</reference>
<feature type="region of interest" description="Disordered" evidence="1">
    <location>
        <begin position="1"/>
        <end position="29"/>
    </location>
</feature>
<organism evidence="2">
    <name type="scientific">Rhizophora mucronata</name>
    <name type="common">Asiatic mangrove</name>
    <dbReference type="NCBI Taxonomy" id="61149"/>
    <lineage>
        <taxon>Eukaryota</taxon>
        <taxon>Viridiplantae</taxon>
        <taxon>Streptophyta</taxon>
        <taxon>Embryophyta</taxon>
        <taxon>Tracheophyta</taxon>
        <taxon>Spermatophyta</taxon>
        <taxon>Magnoliopsida</taxon>
        <taxon>eudicotyledons</taxon>
        <taxon>Gunneridae</taxon>
        <taxon>Pentapetalae</taxon>
        <taxon>rosids</taxon>
        <taxon>fabids</taxon>
        <taxon>Malpighiales</taxon>
        <taxon>Rhizophoraceae</taxon>
        <taxon>Rhizophora</taxon>
    </lineage>
</organism>
<evidence type="ECO:0000313" key="2">
    <source>
        <dbReference type="EMBL" id="MBX72265.1"/>
    </source>
</evidence>
<dbReference type="EMBL" id="GGEC01091781">
    <property type="protein sequence ID" value="MBX72265.1"/>
    <property type="molecule type" value="Transcribed_RNA"/>
</dbReference>
<name>A0A2P2QZ66_RHIMU</name>
<feature type="compositionally biased region" description="Polar residues" evidence="1">
    <location>
        <begin position="7"/>
        <end position="29"/>
    </location>
</feature>
<proteinExistence type="predicted"/>
<protein>
    <submittedName>
        <fullName evidence="2">Uncharacterized protein</fullName>
    </submittedName>
</protein>
<dbReference type="AlphaFoldDB" id="A0A2P2QZ66"/>